<evidence type="ECO:0000313" key="1">
    <source>
        <dbReference type="EMBL" id="MCO6160657.1"/>
    </source>
</evidence>
<gene>
    <name evidence="1" type="ORF">NF685_11510</name>
</gene>
<dbReference type="RefSeq" id="WP_252849718.1">
    <property type="nucleotide sequence ID" value="NZ_BAPW01000047.1"/>
</dbReference>
<proteinExistence type="predicted"/>
<dbReference type="Proteomes" id="UP001523401">
    <property type="component" value="Unassembled WGS sequence"/>
</dbReference>
<keyword evidence="2" id="KW-1185">Reference proteome</keyword>
<sequence>MGRSERQPVRRNHIDEIDVFGIVNNAVYRAGSQTAFARQAGVSKQALNNQIHSRDDRNFTEEVLAAAGLRRVVTVHYEFIEEARA</sequence>
<reference evidence="1 2" key="1">
    <citation type="submission" date="2022-06" db="EMBL/GenBank/DDBJ databases">
        <title>Whole-genome of Asaia lannensis strain LMG 27011T.</title>
        <authorList>
            <person name="Sombolestani A."/>
        </authorList>
    </citation>
    <scope>NUCLEOTIDE SEQUENCE [LARGE SCALE GENOMIC DNA]</scope>
    <source>
        <strain evidence="1 2">NBRC 102526</strain>
    </source>
</reference>
<name>A0ABT1CIF9_9PROT</name>
<evidence type="ECO:0000313" key="2">
    <source>
        <dbReference type="Proteomes" id="UP001523401"/>
    </source>
</evidence>
<organism evidence="1 2">
    <name type="scientific">Asaia lannensis NBRC 102526</name>
    <dbReference type="NCBI Taxonomy" id="1307926"/>
    <lineage>
        <taxon>Bacteria</taxon>
        <taxon>Pseudomonadati</taxon>
        <taxon>Pseudomonadota</taxon>
        <taxon>Alphaproteobacteria</taxon>
        <taxon>Acetobacterales</taxon>
        <taxon>Acetobacteraceae</taxon>
        <taxon>Asaia</taxon>
    </lineage>
</organism>
<protein>
    <submittedName>
        <fullName evidence="1">Uncharacterized protein</fullName>
    </submittedName>
</protein>
<accession>A0ABT1CIF9</accession>
<comment type="caution">
    <text evidence="1">The sequence shown here is derived from an EMBL/GenBank/DDBJ whole genome shotgun (WGS) entry which is preliminary data.</text>
</comment>
<dbReference type="EMBL" id="JAMXQU010000009">
    <property type="protein sequence ID" value="MCO6160657.1"/>
    <property type="molecule type" value="Genomic_DNA"/>
</dbReference>